<comment type="caution">
    <text evidence="3">The sequence shown here is derived from an EMBL/GenBank/DDBJ whole genome shotgun (WGS) entry which is preliminary data.</text>
</comment>
<dbReference type="CDD" id="cd01065">
    <property type="entry name" value="NAD_bind_Shikimate_DH"/>
    <property type="match status" value="1"/>
</dbReference>
<name>A0ABV6SFN2_9SPHN</name>
<proteinExistence type="predicted"/>
<dbReference type="EMBL" id="JBHLTM010000077">
    <property type="protein sequence ID" value="MFC0686863.1"/>
    <property type="molecule type" value="Genomic_DNA"/>
</dbReference>
<dbReference type="InterPro" id="IPR013708">
    <property type="entry name" value="Shikimate_DH-bd_N"/>
</dbReference>
<reference evidence="3 4" key="1">
    <citation type="submission" date="2024-09" db="EMBL/GenBank/DDBJ databases">
        <authorList>
            <person name="Sun Q."/>
            <person name="Mori K."/>
        </authorList>
    </citation>
    <scope>NUCLEOTIDE SEQUENCE [LARGE SCALE GENOMIC DNA]</scope>
    <source>
        <strain evidence="3 4">CICC 11035S</strain>
    </source>
</reference>
<evidence type="ECO:0000313" key="3">
    <source>
        <dbReference type="EMBL" id="MFC0686863.1"/>
    </source>
</evidence>
<dbReference type="PANTHER" id="PTHR21089:SF9">
    <property type="entry name" value="SHIKIMATE DEHYDROGENASE-LIKE PROTEIN HI_0607"/>
    <property type="match status" value="1"/>
</dbReference>
<organism evidence="3 4">
    <name type="scientific">Novosphingobium clariflavum</name>
    <dbReference type="NCBI Taxonomy" id="2029884"/>
    <lineage>
        <taxon>Bacteria</taxon>
        <taxon>Pseudomonadati</taxon>
        <taxon>Pseudomonadota</taxon>
        <taxon>Alphaproteobacteria</taxon>
        <taxon>Sphingomonadales</taxon>
        <taxon>Sphingomonadaceae</taxon>
        <taxon>Novosphingobium</taxon>
    </lineage>
</organism>
<dbReference type="SUPFAM" id="SSF53223">
    <property type="entry name" value="Aminoacid dehydrogenase-like, N-terminal domain"/>
    <property type="match status" value="1"/>
</dbReference>
<dbReference type="Gene3D" id="3.40.50.10860">
    <property type="entry name" value="Leucine Dehydrogenase, chain A, domain 1"/>
    <property type="match status" value="1"/>
</dbReference>
<evidence type="ECO:0000256" key="1">
    <source>
        <dbReference type="ARBA" id="ARBA00023002"/>
    </source>
</evidence>
<dbReference type="Gene3D" id="3.40.50.720">
    <property type="entry name" value="NAD(P)-binding Rossmann-like Domain"/>
    <property type="match status" value="1"/>
</dbReference>
<sequence length="287" mass="30200">MTDFSAKQSIGRDTRLCMSLSARPGNAGSRLHNTLYGLLGLDFVYKSFSTTDLPAAIGGVRALGIRGCAISMPFKEAVIPLLDGLEDSARAIDSVNTIVNEDGVLTGYNTDYTAVRDLVARRDIDPATPFLLRGSGGMAKAVAAALRDLGFRDGTVIARNAEAGPALAAQYGFRWLPELPEQEAAMLVNVTPIGMEGAQAGELAFTPAQIAACEIAFDVVAQPAETPFIKAALAADKTIISGAEVIVLQAVEQFFLYTGIRPDDEAIAKATAFAHGPAVAQRLRDAA</sequence>
<feature type="domain" description="Shikimate dehydrogenase substrate binding N-terminal" evidence="2">
    <location>
        <begin position="30"/>
        <end position="98"/>
    </location>
</feature>
<dbReference type="InterPro" id="IPR022893">
    <property type="entry name" value="Shikimate_DH_fam"/>
</dbReference>
<evidence type="ECO:0000259" key="2">
    <source>
        <dbReference type="Pfam" id="PF08501"/>
    </source>
</evidence>
<protein>
    <submittedName>
        <fullName evidence="3">Shikimate 5-dehydrogenase</fullName>
    </submittedName>
</protein>
<gene>
    <name evidence="3" type="ORF">ACFFF8_19955</name>
</gene>
<dbReference type="NCBIfam" id="NF009202">
    <property type="entry name" value="PRK12550.1"/>
    <property type="match status" value="1"/>
</dbReference>
<dbReference type="SUPFAM" id="SSF51735">
    <property type="entry name" value="NAD(P)-binding Rossmann-fold domains"/>
    <property type="match status" value="1"/>
</dbReference>
<dbReference type="RefSeq" id="WP_267223667.1">
    <property type="nucleotide sequence ID" value="NZ_JAPCWC010000026.1"/>
</dbReference>
<evidence type="ECO:0000313" key="4">
    <source>
        <dbReference type="Proteomes" id="UP001589858"/>
    </source>
</evidence>
<dbReference type="Pfam" id="PF08501">
    <property type="entry name" value="Shikimate_dh_N"/>
    <property type="match status" value="1"/>
</dbReference>
<dbReference type="InterPro" id="IPR046346">
    <property type="entry name" value="Aminoacid_DH-like_N_sf"/>
</dbReference>
<keyword evidence="4" id="KW-1185">Reference proteome</keyword>
<dbReference type="Proteomes" id="UP001589858">
    <property type="component" value="Unassembled WGS sequence"/>
</dbReference>
<accession>A0ABV6SFN2</accession>
<dbReference type="PANTHER" id="PTHR21089">
    <property type="entry name" value="SHIKIMATE DEHYDROGENASE"/>
    <property type="match status" value="1"/>
</dbReference>
<keyword evidence="1" id="KW-0560">Oxidoreductase</keyword>
<dbReference type="InterPro" id="IPR036291">
    <property type="entry name" value="NAD(P)-bd_dom_sf"/>
</dbReference>